<sequence>MIIQNAFLHLSNLLDAAELGQIGKLSEQAKYQDGKITATGAAREVKDNLQLNEHEQAYMSIQQVLLNALNRSALFRNALFPQNVHPFLISKYDKGMSYGWHVDSPVMGNMMRTDIAMTVFLNDPAEYEGGELELQTAPGSIKFKLAKGDAICYPCQHLHRVNEVTSGQRHVAVTWIQSLVRSPEQRGILFGLQQVAETLHQQNIATEEVGVLQQHYSNLLRMWAY</sequence>
<evidence type="ECO:0000256" key="5">
    <source>
        <dbReference type="ARBA" id="ARBA00023002"/>
    </source>
</evidence>
<proteinExistence type="inferred from homology"/>
<dbReference type="SMART" id="SM00702">
    <property type="entry name" value="P4Hc"/>
    <property type="match status" value="1"/>
</dbReference>
<dbReference type="GO" id="GO:0031418">
    <property type="term" value="F:L-ascorbic acid binding"/>
    <property type="evidence" value="ECO:0007669"/>
    <property type="project" value="UniProtKB-KW"/>
</dbReference>
<dbReference type="Proteomes" id="UP000321479">
    <property type="component" value="Chromosome"/>
</dbReference>
<dbReference type="InterPro" id="IPR023550">
    <property type="entry name" value="PKHD_hydroxylase"/>
</dbReference>
<name>A0A5B8USC8_9SPHI</name>
<dbReference type="PANTHER" id="PTHR41536:SF1">
    <property type="entry name" value="PKHD-TYPE HYDROXYLASE YBIX"/>
    <property type="match status" value="1"/>
</dbReference>
<gene>
    <name evidence="8" type="ORF">FRZ54_05190</name>
</gene>
<protein>
    <submittedName>
        <fullName evidence="8">Fe2+-dependent dioxygenase</fullName>
    </submittedName>
</protein>
<evidence type="ECO:0000256" key="1">
    <source>
        <dbReference type="ARBA" id="ARBA00001961"/>
    </source>
</evidence>
<dbReference type="OrthoDB" id="9812472at2"/>
<evidence type="ECO:0000313" key="8">
    <source>
        <dbReference type="EMBL" id="QEC62007.1"/>
    </source>
</evidence>
<dbReference type="InterPro" id="IPR041097">
    <property type="entry name" value="PKHD_C"/>
</dbReference>
<dbReference type="KEGG" id="mgin:FRZ54_05190"/>
<dbReference type="InterPro" id="IPR005123">
    <property type="entry name" value="Oxoglu/Fe-dep_dioxygenase_dom"/>
</dbReference>
<dbReference type="NCBIfam" id="NF003974">
    <property type="entry name" value="PRK05467.1-3"/>
    <property type="match status" value="1"/>
</dbReference>
<comment type="cofactor">
    <cofactor evidence="1">
        <name>L-ascorbate</name>
        <dbReference type="ChEBI" id="CHEBI:38290"/>
    </cofactor>
</comment>
<dbReference type="Pfam" id="PF13640">
    <property type="entry name" value="2OG-FeII_Oxy_3"/>
    <property type="match status" value="1"/>
</dbReference>
<dbReference type="GO" id="GO:0006879">
    <property type="term" value="P:intracellular iron ion homeostasis"/>
    <property type="evidence" value="ECO:0007669"/>
    <property type="project" value="TreeGrafter"/>
</dbReference>
<dbReference type="NCBIfam" id="NF003975">
    <property type="entry name" value="PRK05467.1-4"/>
    <property type="match status" value="1"/>
</dbReference>
<keyword evidence="5" id="KW-0560">Oxidoreductase</keyword>
<keyword evidence="6" id="KW-0408">Iron</keyword>
<feature type="domain" description="Fe2OG dioxygenase" evidence="7">
    <location>
        <begin position="83"/>
        <end position="178"/>
    </location>
</feature>
<dbReference type="GO" id="GO:0006974">
    <property type="term" value="P:DNA damage response"/>
    <property type="evidence" value="ECO:0007669"/>
    <property type="project" value="TreeGrafter"/>
</dbReference>
<keyword evidence="4 8" id="KW-0223">Dioxygenase</keyword>
<dbReference type="HAMAP" id="MF_00657">
    <property type="entry name" value="Hydroxyl_YbiX"/>
    <property type="match status" value="1"/>
</dbReference>
<dbReference type="SUPFAM" id="SSF51197">
    <property type="entry name" value="Clavaminate synthase-like"/>
    <property type="match status" value="1"/>
</dbReference>
<dbReference type="Gene3D" id="4.10.860.20">
    <property type="entry name" value="Rabenosyn, Rab binding domain"/>
    <property type="match status" value="1"/>
</dbReference>
<evidence type="ECO:0000259" key="7">
    <source>
        <dbReference type="PROSITE" id="PS51471"/>
    </source>
</evidence>
<dbReference type="PROSITE" id="PS51471">
    <property type="entry name" value="FE2OG_OXY"/>
    <property type="match status" value="1"/>
</dbReference>
<keyword evidence="9" id="KW-1185">Reference proteome</keyword>
<dbReference type="RefSeq" id="WP_147030584.1">
    <property type="nucleotide sequence ID" value="NZ_CP042436.1"/>
</dbReference>
<evidence type="ECO:0000313" key="9">
    <source>
        <dbReference type="Proteomes" id="UP000321479"/>
    </source>
</evidence>
<reference evidence="8 9" key="1">
    <citation type="journal article" date="2017" name="Curr. Microbiol.">
        <title>Mucilaginibacter ginsenosidivorans sp. nov., Isolated from Soil of Ginseng Field.</title>
        <authorList>
            <person name="Kim M.M."/>
            <person name="Siddiqi M.Z."/>
            <person name="Im W.T."/>
        </authorList>
    </citation>
    <scope>NUCLEOTIDE SEQUENCE [LARGE SCALE GENOMIC DNA]</scope>
    <source>
        <strain evidence="8 9">Gsoil 3017</strain>
    </source>
</reference>
<dbReference type="AlphaFoldDB" id="A0A5B8USC8"/>
<evidence type="ECO:0000256" key="6">
    <source>
        <dbReference type="ARBA" id="ARBA00023004"/>
    </source>
</evidence>
<organism evidence="8 9">
    <name type="scientific">Mucilaginibacter ginsenosidivorans</name>
    <dbReference type="NCBI Taxonomy" id="398053"/>
    <lineage>
        <taxon>Bacteria</taxon>
        <taxon>Pseudomonadati</taxon>
        <taxon>Bacteroidota</taxon>
        <taxon>Sphingobacteriia</taxon>
        <taxon>Sphingobacteriales</taxon>
        <taxon>Sphingobacteriaceae</taxon>
        <taxon>Mucilaginibacter</taxon>
    </lineage>
</organism>
<dbReference type="Pfam" id="PF18331">
    <property type="entry name" value="PKHD_C"/>
    <property type="match status" value="1"/>
</dbReference>
<dbReference type="PANTHER" id="PTHR41536">
    <property type="entry name" value="PKHD-TYPE HYDROXYLASE YBIX"/>
    <property type="match status" value="1"/>
</dbReference>
<dbReference type="GO" id="GO:0016706">
    <property type="term" value="F:2-oxoglutarate-dependent dioxygenase activity"/>
    <property type="evidence" value="ECO:0007669"/>
    <property type="project" value="InterPro"/>
</dbReference>
<keyword evidence="2" id="KW-0479">Metal-binding</keyword>
<evidence type="ECO:0000256" key="2">
    <source>
        <dbReference type="ARBA" id="ARBA00022723"/>
    </source>
</evidence>
<accession>A0A5B8USC8</accession>
<dbReference type="GO" id="GO:0005506">
    <property type="term" value="F:iron ion binding"/>
    <property type="evidence" value="ECO:0007669"/>
    <property type="project" value="InterPro"/>
</dbReference>
<dbReference type="EMBL" id="CP042436">
    <property type="protein sequence ID" value="QEC62007.1"/>
    <property type="molecule type" value="Genomic_DNA"/>
</dbReference>
<evidence type="ECO:0000256" key="3">
    <source>
        <dbReference type="ARBA" id="ARBA00022896"/>
    </source>
</evidence>
<dbReference type="InterPro" id="IPR006620">
    <property type="entry name" value="Pro_4_hyd_alph"/>
</dbReference>
<keyword evidence="3" id="KW-0847">Vitamin C</keyword>
<evidence type="ECO:0000256" key="4">
    <source>
        <dbReference type="ARBA" id="ARBA00022964"/>
    </source>
</evidence>
<dbReference type="InterPro" id="IPR044862">
    <property type="entry name" value="Pro_4_hyd_alph_FE2OG_OXY"/>
</dbReference>
<dbReference type="Gene3D" id="2.60.120.620">
    <property type="entry name" value="q2cbj1_9rhob like domain"/>
    <property type="match status" value="1"/>
</dbReference>